<evidence type="ECO:0000313" key="2">
    <source>
        <dbReference type="EMBL" id="NIF23320.1"/>
    </source>
</evidence>
<reference evidence="2 3" key="1">
    <citation type="journal article" date="2019" name="bioRxiv">
        <title>Bacteria contribute to plant secondary compound degradation in a generalist herbivore system.</title>
        <authorList>
            <person name="Francoeur C.B."/>
            <person name="Khadempour L."/>
            <person name="Moreira-Soto R.D."/>
            <person name="Gotting K."/>
            <person name="Book A.J."/>
            <person name="Pinto-Tomas A.A."/>
            <person name="Keefover-Ring K."/>
            <person name="Currie C.R."/>
        </authorList>
    </citation>
    <scope>NUCLEOTIDE SEQUENCE [LARGE SCALE GENOMIC DNA]</scope>
    <source>
        <strain evidence="2">Acro-835</strain>
    </source>
</reference>
<organism evidence="2 3">
    <name type="scientific">Candidatus Pantoea multigeneris</name>
    <dbReference type="NCBI Taxonomy" id="2608357"/>
    <lineage>
        <taxon>Bacteria</taxon>
        <taxon>Pseudomonadati</taxon>
        <taxon>Pseudomonadota</taxon>
        <taxon>Gammaproteobacteria</taxon>
        <taxon>Enterobacterales</taxon>
        <taxon>Erwiniaceae</taxon>
        <taxon>Pantoea</taxon>
    </lineage>
</organism>
<dbReference type="RefSeq" id="WP_167016516.1">
    <property type="nucleotide sequence ID" value="NZ_VWXF01000007.1"/>
</dbReference>
<name>A0ABX0RJ81_9GAMM</name>
<evidence type="ECO:0000313" key="3">
    <source>
        <dbReference type="Proteomes" id="UP001515683"/>
    </source>
</evidence>
<dbReference type="EMBL" id="VWXF01000007">
    <property type="protein sequence ID" value="NIF23320.1"/>
    <property type="molecule type" value="Genomic_DNA"/>
</dbReference>
<keyword evidence="1" id="KW-0472">Membrane</keyword>
<keyword evidence="1" id="KW-1133">Transmembrane helix</keyword>
<dbReference type="InterPro" id="IPR032124">
    <property type="entry name" value="Phage_F116_holin"/>
</dbReference>
<comment type="caution">
    <text evidence="2">The sequence shown here is derived from an EMBL/GenBank/DDBJ whole genome shotgun (WGS) entry which is preliminary data.</text>
</comment>
<proteinExistence type="predicted"/>
<dbReference type="Pfam" id="PF16082">
    <property type="entry name" value="Phage_holin_2_4"/>
    <property type="match status" value="1"/>
</dbReference>
<sequence length="85" mass="9645">MDKIPAFSGWLSGGFSDWISHHSVQEVALVIGATVAVTTLLINLITLLINLANFFLNWHYRKKKLRLQQLNKAAPAREREEDEAK</sequence>
<keyword evidence="1" id="KW-0812">Transmembrane</keyword>
<dbReference type="Proteomes" id="UP001515683">
    <property type="component" value="Unassembled WGS sequence"/>
</dbReference>
<gene>
    <name evidence="2" type="ORF">F3J40_17210</name>
</gene>
<accession>A0ABX0RJ81</accession>
<protein>
    <submittedName>
        <fullName evidence="2">Uncharacterized protein</fullName>
    </submittedName>
</protein>
<keyword evidence="3" id="KW-1185">Reference proteome</keyword>
<evidence type="ECO:0000256" key="1">
    <source>
        <dbReference type="SAM" id="Phobius"/>
    </source>
</evidence>
<feature type="transmembrane region" description="Helical" evidence="1">
    <location>
        <begin position="27"/>
        <end position="56"/>
    </location>
</feature>